<feature type="transmembrane region" description="Helical" evidence="1">
    <location>
        <begin position="36"/>
        <end position="55"/>
    </location>
</feature>
<evidence type="ECO:0000313" key="3">
    <source>
        <dbReference type="Proteomes" id="UP001295684"/>
    </source>
</evidence>
<gene>
    <name evidence="2" type="ORF">ECRASSUSDP1_LOCUS12602</name>
</gene>
<keyword evidence="1" id="KW-1133">Transmembrane helix</keyword>
<reference evidence="2" key="1">
    <citation type="submission" date="2023-07" db="EMBL/GenBank/DDBJ databases">
        <authorList>
            <consortium name="AG Swart"/>
            <person name="Singh M."/>
            <person name="Singh A."/>
            <person name="Seah K."/>
            <person name="Emmerich C."/>
        </authorList>
    </citation>
    <scope>NUCLEOTIDE SEQUENCE</scope>
    <source>
        <strain evidence="2">DP1</strain>
    </source>
</reference>
<name>A0AAD1UM62_EUPCR</name>
<proteinExistence type="predicted"/>
<keyword evidence="1" id="KW-0472">Membrane</keyword>
<dbReference type="EMBL" id="CAMPGE010012511">
    <property type="protein sequence ID" value="CAI2371282.1"/>
    <property type="molecule type" value="Genomic_DNA"/>
</dbReference>
<keyword evidence="3" id="KW-1185">Reference proteome</keyword>
<accession>A0AAD1UM62</accession>
<comment type="caution">
    <text evidence="2">The sequence shown here is derived from an EMBL/GenBank/DDBJ whole genome shotgun (WGS) entry which is preliminary data.</text>
</comment>
<dbReference type="AlphaFoldDB" id="A0AAD1UM62"/>
<protein>
    <submittedName>
        <fullName evidence="2">Uncharacterized protein</fullName>
    </submittedName>
</protein>
<keyword evidence="1" id="KW-0812">Transmembrane</keyword>
<sequence length="115" mass="12738">MADVGDLLVFSLCELIYFCITELCRGKCGFVNIIPLLISITMVINLVSLCFSNMIKFICCFSVVRKKLVLKCFCFWKEHSSQCCLHSTSTKSATTDGKVANTLLSPVDENPAQGE</sequence>
<evidence type="ECO:0000313" key="2">
    <source>
        <dbReference type="EMBL" id="CAI2371282.1"/>
    </source>
</evidence>
<dbReference type="Proteomes" id="UP001295684">
    <property type="component" value="Unassembled WGS sequence"/>
</dbReference>
<evidence type="ECO:0000256" key="1">
    <source>
        <dbReference type="SAM" id="Phobius"/>
    </source>
</evidence>
<organism evidence="2 3">
    <name type="scientific">Euplotes crassus</name>
    <dbReference type="NCBI Taxonomy" id="5936"/>
    <lineage>
        <taxon>Eukaryota</taxon>
        <taxon>Sar</taxon>
        <taxon>Alveolata</taxon>
        <taxon>Ciliophora</taxon>
        <taxon>Intramacronucleata</taxon>
        <taxon>Spirotrichea</taxon>
        <taxon>Hypotrichia</taxon>
        <taxon>Euplotida</taxon>
        <taxon>Euplotidae</taxon>
        <taxon>Moneuplotes</taxon>
    </lineage>
</organism>